<name>A0A9P7QRC7_9PEZI</name>
<dbReference type="AlphaFoldDB" id="A0A9P7QRC7"/>
<proteinExistence type="predicted"/>
<evidence type="ECO:0000313" key="1">
    <source>
        <dbReference type="EMBL" id="KAG7041168.1"/>
    </source>
</evidence>
<dbReference type="Proteomes" id="UP000699042">
    <property type="component" value="Unassembled WGS sequence"/>
</dbReference>
<keyword evidence="2" id="KW-1185">Reference proteome</keyword>
<gene>
    <name evidence="1" type="ORF">JMJ77_008872</name>
</gene>
<organism evidence="1 2">
    <name type="scientific">Colletotrichum scovillei</name>
    <dbReference type="NCBI Taxonomy" id="1209932"/>
    <lineage>
        <taxon>Eukaryota</taxon>
        <taxon>Fungi</taxon>
        <taxon>Dikarya</taxon>
        <taxon>Ascomycota</taxon>
        <taxon>Pezizomycotina</taxon>
        <taxon>Sordariomycetes</taxon>
        <taxon>Hypocreomycetidae</taxon>
        <taxon>Glomerellales</taxon>
        <taxon>Glomerellaceae</taxon>
        <taxon>Colletotrichum</taxon>
        <taxon>Colletotrichum acutatum species complex</taxon>
    </lineage>
</organism>
<reference evidence="1" key="1">
    <citation type="submission" date="2021-05" db="EMBL/GenBank/DDBJ databases">
        <title>Comparative genomics of three Colletotrichum scovillei strains and genetic complementation revealed genes involved fungal growth and virulence on chili pepper.</title>
        <authorList>
            <person name="Hsieh D.-K."/>
            <person name="Chuang S.-C."/>
            <person name="Chen C.-Y."/>
            <person name="Chao Y.-T."/>
            <person name="Lu M.-Y.J."/>
            <person name="Lee M.-H."/>
            <person name="Shih M.-C."/>
        </authorList>
    </citation>
    <scope>NUCLEOTIDE SEQUENCE</scope>
    <source>
        <strain evidence="1">Coll-153</strain>
    </source>
</reference>
<dbReference type="EMBL" id="JAESDN010000016">
    <property type="protein sequence ID" value="KAG7041168.1"/>
    <property type="molecule type" value="Genomic_DNA"/>
</dbReference>
<accession>A0A9P7QRC7</accession>
<protein>
    <submittedName>
        <fullName evidence="1">Uncharacterized protein</fullName>
    </submittedName>
</protein>
<comment type="caution">
    <text evidence="1">The sequence shown here is derived from an EMBL/GenBank/DDBJ whole genome shotgun (WGS) entry which is preliminary data.</text>
</comment>
<evidence type="ECO:0000313" key="2">
    <source>
        <dbReference type="Proteomes" id="UP000699042"/>
    </source>
</evidence>
<sequence>MSLRQRNNFSDDNPLFPGLPHTLRLVCDSIALISLAHSVTTNKTINHTAPKQKTTEPR</sequence>